<proteinExistence type="predicted"/>
<organism evidence="3">
    <name type="scientific">Dermatophagoides farinae</name>
    <name type="common">American house dust mite</name>
    <dbReference type="NCBI Taxonomy" id="6954"/>
    <lineage>
        <taxon>Eukaryota</taxon>
        <taxon>Metazoa</taxon>
        <taxon>Ecdysozoa</taxon>
        <taxon>Arthropoda</taxon>
        <taxon>Chelicerata</taxon>
        <taxon>Arachnida</taxon>
        <taxon>Acari</taxon>
        <taxon>Acariformes</taxon>
        <taxon>Sarcoptiformes</taxon>
        <taxon>Astigmata</taxon>
        <taxon>Psoroptidia</taxon>
        <taxon>Analgoidea</taxon>
        <taxon>Pyroglyphidae</taxon>
        <taxon>Dermatophagoidinae</taxon>
        <taxon>Dermatophagoides</taxon>
    </lineage>
</organism>
<feature type="region of interest" description="Disordered" evidence="1">
    <location>
        <begin position="130"/>
        <end position="175"/>
    </location>
</feature>
<reference evidence="3" key="2">
    <citation type="journal article" date="2021" name="World Allergy Organ. J.">
        <title>Chromosome-level assembly of Dermatophagoides farinae genome and transcriptome reveals two novel allergens Der f 37 and Der f 39.</title>
        <authorList>
            <person name="Chen J."/>
            <person name="Cai Z."/>
            <person name="Fan D."/>
            <person name="Hu J."/>
            <person name="Hou Y."/>
            <person name="He Y."/>
            <person name="Zhang Z."/>
            <person name="Zhao Z."/>
            <person name="Gao P."/>
            <person name="Hu W."/>
            <person name="Sun J."/>
            <person name="Li J."/>
            <person name="Ji K."/>
        </authorList>
    </citation>
    <scope>NUCLEOTIDE SEQUENCE</scope>
    <source>
        <strain evidence="3">JKM2019</strain>
    </source>
</reference>
<feature type="transmembrane region" description="Helical" evidence="2">
    <location>
        <begin position="31"/>
        <end position="55"/>
    </location>
</feature>
<feature type="transmembrane region" description="Helical" evidence="2">
    <location>
        <begin position="67"/>
        <end position="90"/>
    </location>
</feature>
<gene>
    <name evidence="3" type="ORF">HUG17_3794</name>
</gene>
<keyword evidence="2" id="KW-0472">Membrane</keyword>
<evidence type="ECO:0000256" key="1">
    <source>
        <dbReference type="SAM" id="MobiDB-lite"/>
    </source>
</evidence>
<dbReference type="EMBL" id="SDOV01000007">
    <property type="protein sequence ID" value="KAH7639761.1"/>
    <property type="molecule type" value="Genomic_DNA"/>
</dbReference>
<keyword evidence="2" id="KW-1133">Transmembrane helix</keyword>
<keyword evidence="2" id="KW-0812">Transmembrane</keyword>
<dbReference type="AlphaFoldDB" id="A0A9D4NVF0"/>
<name>A0A9D4NVF0_DERFA</name>
<reference evidence="3" key="1">
    <citation type="submission" date="2020-06" db="EMBL/GenBank/DDBJ databases">
        <authorList>
            <person name="Ji K."/>
            <person name="Li J."/>
        </authorList>
    </citation>
    <scope>NUCLEOTIDE SEQUENCE</scope>
    <source>
        <strain evidence="3">JKM2019</strain>
        <tissue evidence="3">Whole body</tissue>
    </source>
</reference>
<comment type="caution">
    <text evidence="3">The sequence shown here is derived from an EMBL/GenBank/DDBJ whole genome shotgun (WGS) entry which is preliminary data.</text>
</comment>
<dbReference type="Proteomes" id="UP000828236">
    <property type="component" value="Unassembled WGS sequence"/>
</dbReference>
<accession>A0A9D4NVF0</accession>
<feature type="compositionally biased region" description="Low complexity" evidence="1">
    <location>
        <begin position="157"/>
        <end position="170"/>
    </location>
</feature>
<sequence>MWILLQNGYLYSRMYYNKIRDTAYYWWHTYLLFKCCLLVIPIYSFLLLIGLYCILYNIDVQSPLKTIYELLILFFSAAAIFIIVLLLATLNGSHNNNNNNTNSSNITTIDDNFDSEIISESLSARRNYHRNSNSYDLNDSDASDDSPNDRRRRRSNYSRQYRQQQRLSQSTNKTTGVKSLASNIMTTLFGDFDDPDYCYGNSDVEISMDPSIINDTDLLAAAAAAAENDDDPEALAATLNAAQSRLFAAIDQTADNLEYFLDHYDERCHNIDEDRIFGCRIRNDDEDDDYDVGPQQIIANPLLESSKLTASTTSTSSVAAISFPTLIPPMIQQHHQQQQQPPNYSQKSSMIRTTQMPLSPPIYTNINQNRMETINPSTVLQMTILDDDDRPPSYEEAIGSSNKFM</sequence>
<evidence type="ECO:0000313" key="3">
    <source>
        <dbReference type="EMBL" id="KAH7639761.1"/>
    </source>
</evidence>
<protein>
    <submittedName>
        <fullName evidence="3">Uncharacterized protein</fullName>
    </submittedName>
</protein>
<evidence type="ECO:0000256" key="2">
    <source>
        <dbReference type="SAM" id="Phobius"/>
    </source>
</evidence>